<gene>
    <name evidence="2" type="ORF">SAMN06296036_13146</name>
</gene>
<dbReference type="EMBL" id="FWZT01000031">
    <property type="protein sequence ID" value="SMF77443.1"/>
    <property type="molecule type" value="Genomic_DNA"/>
</dbReference>
<accession>A0A1Y6CMS0</accession>
<name>A0A1Y6CMS0_9BACT</name>
<organism evidence="2 3">
    <name type="scientific">Pseudobacteriovorax antillogorgiicola</name>
    <dbReference type="NCBI Taxonomy" id="1513793"/>
    <lineage>
        <taxon>Bacteria</taxon>
        <taxon>Pseudomonadati</taxon>
        <taxon>Bdellovibrionota</taxon>
        <taxon>Oligoflexia</taxon>
        <taxon>Oligoflexales</taxon>
        <taxon>Pseudobacteriovoracaceae</taxon>
        <taxon>Pseudobacteriovorax</taxon>
    </lineage>
</organism>
<protein>
    <submittedName>
        <fullName evidence="2">Uncharacterized protein</fullName>
    </submittedName>
</protein>
<sequence>MWPVNELEVLLTTAQVLLKDLESVLKKQDPASPKNLRTGALQTGSRQ</sequence>
<feature type="region of interest" description="Disordered" evidence="1">
    <location>
        <begin position="27"/>
        <end position="47"/>
    </location>
</feature>
<reference evidence="3" key="1">
    <citation type="submission" date="2017-04" db="EMBL/GenBank/DDBJ databases">
        <authorList>
            <person name="Varghese N."/>
            <person name="Submissions S."/>
        </authorList>
    </citation>
    <scope>NUCLEOTIDE SEQUENCE [LARGE SCALE GENOMIC DNA]</scope>
    <source>
        <strain evidence="3">RKEM611</strain>
    </source>
</reference>
<dbReference type="AlphaFoldDB" id="A0A1Y6CMS0"/>
<evidence type="ECO:0000256" key="1">
    <source>
        <dbReference type="SAM" id="MobiDB-lite"/>
    </source>
</evidence>
<dbReference type="Proteomes" id="UP000192907">
    <property type="component" value="Unassembled WGS sequence"/>
</dbReference>
<evidence type="ECO:0000313" key="2">
    <source>
        <dbReference type="EMBL" id="SMF77443.1"/>
    </source>
</evidence>
<keyword evidence="3" id="KW-1185">Reference proteome</keyword>
<proteinExistence type="predicted"/>
<dbReference type="STRING" id="1513793.SAMN06296036_13146"/>
<evidence type="ECO:0000313" key="3">
    <source>
        <dbReference type="Proteomes" id="UP000192907"/>
    </source>
</evidence>